<dbReference type="InterPro" id="IPR010926">
    <property type="entry name" value="Myosin_TH1"/>
</dbReference>
<keyword evidence="7" id="KW-1185">Reference proteome</keyword>
<dbReference type="SUPFAM" id="SSF140741">
    <property type="entry name" value="RUN domain-like"/>
    <property type="match status" value="1"/>
</dbReference>
<dbReference type="SMART" id="SM00593">
    <property type="entry name" value="RUN"/>
    <property type="match status" value="2"/>
</dbReference>
<dbReference type="EMBL" id="GG738848">
    <property type="protein sequence ID" value="EFC49227.1"/>
    <property type="molecule type" value="Genomic_DNA"/>
</dbReference>
<dbReference type="Pfam" id="PF02759">
    <property type="entry name" value="RUN"/>
    <property type="match status" value="1"/>
</dbReference>
<dbReference type="VEuPathDB" id="AmoebaDB:NAEGRDRAFT_62706"/>
<name>D2V1V2_NAEGR</name>
<dbReference type="InParanoid" id="D2V1V2"/>
<dbReference type="Proteomes" id="UP000006671">
    <property type="component" value="Unassembled WGS sequence"/>
</dbReference>
<dbReference type="GO" id="GO:0016459">
    <property type="term" value="C:myosin complex"/>
    <property type="evidence" value="ECO:0007669"/>
    <property type="project" value="InterPro"/>
</dbReference>
<dbReference type="PANTHER" id="PTHR34969:SF1">
    <property type="entry name" value="TH1 DOMAIN-CONTAINING PROTEIN"/>
    <property type="match status" value="1"/>
</dbReference>
<feature type="domain" description="TH1" evidence="5">
    <location>
        <begin position="299"/>
        <end position="494"/>
    </location>
</feature>
<comment type="subcellular location">
    <subcellularLocation>
        <location evidence="1">Lysosome membrane</location>
    </subcellularLocation>
</comment>
<feature type="region of interest" description="Disordered" evidence="3">
    <location>
        <begin position="112"/>
        <end position="141"/>
    </location>
</feature>
<dbReference type="PANTHER" id="PTHR34969">
    <property type="entry name" value="OS01G0621700 PROTEIN"/>
    <property type="match status" value="1"/>
</dbReference>
<evidence type="ECO:0000256" key="2">
    <source>
        <dbReference type="ARBA" id="ARBA00023228"/>
    </source>
</evidence>
<keyword evidence="2" id="KW-0458">Lysosome</keyword>
<dbReference type="CDD" id="cd17671">
    <property type="entry name" value="RUN"/>
    <property type="match status" value="1"/>
</dbReference>
<dbReference type="InterPro" id="IPR037213">
    <property type="entry name" value="Run_dom_sf"/>
</dbReference>
<dbReference type="KEGG" id="ngr:NAEGRDRAFT_62706"/>
<accession>D2V1V2</accession>
<proteinExistence type="predicted"/>
<dbReference type="SUPFAM" id="SSF50729">
    <property type="entry name" value="PH domain-like"/>
    <property type="match status" value="1"/>
</dbReference>
<dbReference type="InterPro" id="IPR011993">
    <property type="entry name" value="PH-like_dom_sf"/>
</dbReference>
<dbReference type="GeneID" id="8852591"/>
<feature type="compositionally biased region" description="Acidic residues" evidence="3">
    <location>
        <begin position="244"/>
        <end position="254"/>
    </location>
</feature>
<protein>
    <submittedName>
        <fullName evidence="6">Predicted protein</fullName>
    </submittedName>
</protein>
<organism evidence="7">
    <name type="scientific">Naegleria gruberi</name>
    <name type="common">Amoeba</name>
    <dbReference type="NCBI Taxonomy" id="5762"/>
    <lineage>
        <taxon>Eukaryota</taxon>
        <taxon>Discoba</taxon>
        <taxon>Heterolobosea</taxon>
        <taxon>Tetramitia</taxon>
        <taxon>Eutetramitia</taxon>
        <taxon>Vahlkampfiidae</taxon>
        <taxon>Naegleria</taxon>
    </lineage>
</organism>
<dbReference type="Gene3D" id="2.30.29.30">
    <property type="entry name" value="Pleckstrin-homology domain (PH domain)/Phosphotyrosine-binding domain (PTB)"/>
    <property type="match status" value="1"/>
</dbReference>
<dbReference type="PROSITE" id="PS51757">
    <property type="entry name" value="TH1"/>
    <property type="match status" value="1"/>
</dbReference>
<reference evidence="6 7" key="1">
    <citation type="journal article" date="2010" name="Cell">
        <title>The genome of Naegleria gruberi illuminates early eukaryotic versatility.</title>
        <authorList>
            <person name="Fritz-Laylin L.K."/>
            <person name="Prochnik S.E."/>
            <person name="Ginger M.L."/>
            <person name="Dacks J.B."/>
            <person name="Carpenter M.L."/>
            <person name="Field M.C."/>
            <person name="Kuo A."/>
            <person name="Paredez A."/>
            <person name="Chapman J."/>
            <person name="Pham J."/>
            <person name="Shu S."/>
            <person name="Neupane R."/>
            <person name="Cipriano M."/>
            <person name="Mancuso J."/>
            <person name="Tu H."/>
            <person name="Salamov A."/>
            <person name="Lindquist E."/>
            <person name="Shapiro H."/>
            <person name="Lucas S."/>
            <person name="Grigoriev I.V."/>
            <person name="Cande W.Z."/>
            <person name="Fulton C."/>
            <person name="Rokhsar D.S."/>
            <person name="Dawson S.C."/>
        </authorList>
    </citation>
    <scope>NUCLEOTIDE SEQUENCE [LARGE SCALE GENOMIC DNA]</scope>
    <source>
        <strain evidence="6 7">NEG-M</strain>
    </source>
</reference>
<dbReference type="OMA" id="WIKERTP"/>
<feature type="compositionally biased region" description="Polar residues" evidence="3">
    <location>
        <begin position="1144"/>
        <end position="1153"/>
    </location>
</feature>
<dbReference type="SMART" id="SM00233">
    <property type="entry name" value="PH"/>
    <property type="match status" value="1"/>
</dbReference>
<feature type="domain" description="RUN" evidence="4">
    <location>
        <begin position="1419"/>
        <end position="1569"/>
    </location>
</feature>
<feature type="compositionally biased region" description="Acidic residues" evidence="3">
    <location>
        <begin position="116"/>
        <end position="141"/>
    </location>
</feature>
<gene>
    <name evidence="6" type="ORF">NAEGRDRAFT_62706</name>
</gene>
<evidence type="ECO:0000313" key="6">
    <source>
        <dbReference type="EMBL" id="EFC49227.1"/>
    </source>
</evidence>
<dbReference type="PROSITE" id="PS50826">
    <property type="entry name" value="RUN"/>
    <property type="match status" value="1"/>
</dbReference>
<dbReference type="InterPro" id="IPR001849">
    <property type="entry name" value="PH_domain"/>
</dbReference>
<feature type="region of interest" description="Disordered" evidence="3">
    <location>
        <begin position="200"/>
        <end position="271"/>
    </location>
</feature>
<dbReference type="RefSeq" id="XP_002681971.1">
    <property type="nucleotide sequence ID" value="XM_002681925.1"/>
</dbReference>
<dbReference type="GO" id="GO:0003774">
    <property type="term" value="F:cytoskeletal motor activity"/>
    <property type="evidence" value="ECO:0007669"/>
    <property type="project" value="InterPro"/>
</dbReference>
<evidence type="ECO:0000256" key="1">
    <source>
        <dbReference type="ARBA" id="ARBA00004656"/>
    </source>
</evidence>
<feature type="compositionally biased region" description="Low complexity" evidence="3">
    <location>
        <begin position="200"/>
        <end position="217"/>
    </location>
</feature>
<dbReference type="GO" id="GO:0005765">
    <property type="term" value="C:lysosomal membrane"/>
    <property type="evidence" value="ECO:0007669"/>
    <property type="project" value="UniProtKB-SubCell"/>
</dbReference>
<sequence>MSSEGSSLLEGYFHKQGQGATGASYKRRWFKVYSDRIEYMVGPKDKKIKGDVKTLDMIRLEDGFHGPNQFKNYGLSLVTESRTYKICFEDVVTRQRFKEVVTKLIPSTVIHHEEKQDDDIDDDEDMPTFDDSSEEGFDDLEIDNFDKDNEEHEGKEDEGLMDDGDEELEVKSHIDIKTDDSRMIKNPLIPDYLVRETPFGSVNSDDSNNFSSGDESFMPSTKDDKKHLNQTPPSQELKIKEDWSDYSDYSDDETLQTSRQEEPTNSTEEEVIISSQIEIQSKLLFPEKDVDELLEDEEKTRRETKSSDHKQVSLLSEDNLNIGSYKHFIERMTEHGESEILWSGSVRKVVRGKVNKFDERSLVVTKSALYLLTAKSKGLEFKARVTFRDISSLLINAYETEEKDFLSILITNPAINNGHDMLLAFNDNREKFLAHIKNAFEQKMLKELIVHLVDDVTLYTRTNRAERKPIPQPISKEDIVTSTDHDYANFIVSADWRYLLKQYGDRHIYFSEEMLVNNTKHAILITNLALIKTTDAKVKRRIELVDISEIWIDNAAKENLLIKVPSEYDIFISTAKRNEAVSSLQEALEKLKVDFKLIQSVNIKEKGQLKKTGDYRQKMKKMKDPKRIKDLMTHAIKSKDVSELEKAICSARIYGLTNDKLYILCLQQIQKIKTSSMVQEEMEDAYKNCHLKKMRELLKKAESLRPHLTQLIHVMTPKYTELVNTRLFKKKMEEAISKKDFRMMKDIFSKALRAGLAGDVEKYKRDYDADVQKEYLRDLVSQHLANRDGDALRLILIDAKSLGVENEKIFQEAKNSVLLFKEETKIKRRLNKGVDDANDIGNIEKLRELIKDAKAFVSTNPSISLSNTIDFCNKECDRIQQRFSIIEKIDEAIMKRDKSAIDEIIESNKLDDRLDLTKAYECLDHINTDREQEQLAAIYKLEETLDSLIVLYDHETTPDNEIKLMQIIVEAEMFVELGDLVDSAKNLIQKKRMEAKRKERKILSIKYRLAQGIKERDIDDLETVLEEGPFYPELATEVQIAKEMLSELYLHTHVKENIVVVPALTEKVEKKENTSTGKFEAFLKSAHMSLGSVEKSVEVKLDFEELLEKKDIVALAKFINKNKQLLTKEEAQRATEVMEELSLPSATPATATESSKEELQKKTKPFSFNTMVSSLHSNIMNLLSTCDADSIDPTSGRYVVHLFPLGDIIVKNITSILYNGTRKIYWIKERTPYDIFKNLQVSAVQDVIREFEALDQVQHLPSDNFGKTASLLLVQYLLDCDFFVYAINQLAIDEMYLQECYDKTAILFNKQLKDEILGVFSLLNQFDFRFGFTKEVDAKDVASANIDPLASTQSGVSITQTAQPSLSLQLTSSTLDMISLSPLLQLKQSIKSIVQFFYMKKNDEKMDLYDIGDDSKSREIDVLIRKKLCYSLMDIFLKGFKSFSIFKTYHVWNVIEEAARLKKSSAVDIGGIGIPSAVETVNKIVEERLSLNTKQLSNIEDLKFRIFVCYSLNDNQLSYFIQSILRESDLINNYYEADSLIRNSNIREKVIGFLSKLDRLPFNLSLTSELL</sequence>
<evidence type="ECO:0000259" key="5">
    <source>
        <dbReference type="PROSITE" id="PS51757"/>
    </source>
</evidence>
<dbReference type="OrthoDB" id="10068328at2759"/>
<feature type="region of interest" description="Disordered" evidence="3">
    <location>
        <begin position="1139"/>
        <end position="1162"/>
    </location>
</feature>
<evidence type="ECO:0000259" key="4">
    <source>
        <dbReference type="PROSITE" id="PS50826"/>
    </source>
</evidence>
<evidence type="ECO:0000256" key="3">
    <source>
        <dbReference type="SAM" id="MobiDB-lite"/>
    </source>
</evidence>
<dbReference type="InterPro" id="IPR004012">
    <property type="entry name" value="Run_dom"/>
</dbReference>
<dbReference type="Gene3D" id="1.20.58.900">
    <property type="match status" value="1"/>
</dbReference>
<evidence type="ECO:0000313" key="7">
    <source>
        <dbReference type="Proteomes" id="UP000006671"/>
    </source>
</evidence>